<dbReference type="AlphaFoldDB" id="A0A9X7UDW6"/>
<dbReference type="PANTHER" id="PTHR42850">
    <property type="entry name" value="METALLOPHOSPHOESTERASE"/>
    <property type="match status" value="1"/>
</dbReference>
<dbReference type="GO" id="GO:0005737">
    <property type="term" value="C:cytoplasm"/>
    <property type="evidence" value="ECO:0007669"/>
    <property type="project" value="TreeGrafter"/>
</dbReference>
<dbReference type="Pfam" id="PF00149">
    <property type="entry name" value="Metallophos"/>
    <property type="match status" value="1"/>
</dbReference>
<organism evidence="2 3">
    <name type="scientific">Sphingobium yanoikuyae</name>
    <name type="common">Sphingomonas yanoikuyae</name>
    <dbReference type="NCBI Taxonomy" id="13690"/>
    <lineage>
        <taxon>Bacteria</taxon>
        <taxon>Pseudomonadati</taxon>
        <taxon>Pseudomonadota</taxon>
        <taxon>Alphaproteobacteria</taxon>
        <taxon>Sphingomonadales</taxon>
        <taxon>Sphingomonadaceae</taxon>
        <taxon>Sphingobium</taxon>
    </lineage>
</organism>
<dbReference type="GO" id="GO:0008803">
    <property type="term" value="F:bis(5'-nucleosyl)-tetraphosphatase (symmetrical) activity"/>
    <property type="evidence" value="ECO:0007669"/>
    <property type="project" value="TreeGrafter"/>
</dbReference>
<name>A0A9X7UDW6_SPHYA</name>
<dbReference type="InterPro" id="IPR029052">
    <property type="entry name" value="Metallo-depent_PP-like"/>
</dbReference>
<dbReference type="InterPro" id="IPR004843">
    <property type="entry name" value="Calcineurin-like_PHP"/>
</dbReference>
<dbReference type="PANTHER" id="PTHR42850:SF4">
    <property type="entry name" value="ZINC-DEPENDENT ENDOPOLYPHOSPHATASE"/>
    <property type="match status" value="1"/>
</dbReference>
<evidence type="ECO:0000313" key="3">
    <source>
        <dbReference type="Proteomes" id="UP000515377"/>
    </source>
</evidence>
<dbReference type="GO" id="GO:0110154">
    <property type="term" value="P:RNA decapping"/>
    <property type="evidence" value="ECO:0007669"/>
    <property type="project" value="TreeGrafter"/>
</dbReference>
<dbReference type="SUPFAM" id="SSF56300">
    <property type="entry name" value="Metallo-dependent phosphatases"/>
    <property type="match status" value="1"/>
</dbReference>
<feature type="domain" description="Calcineurin-like phosphoesterase" evidence="1">
    <location>
        <begin position="27"/>
        <end position="222"/>
    </location>
</feature>
<evidence type="ECO:0000259" key="1">
    <source>
        <dbReference type="Pfam" id="PF00149"/>
    </source>
</evidence>
<dbReference type="RefSeq" id="WP_163000226.1">
    <property type="nucleotide sequence ID" value="NZ_CP033230.1"/>
</dbReference>
<gene>
    <name evidence="2" type="ORF">H3V42_27935</name>
</gene>
<dbReference type="Gene3D" id="3.60.21.10">
    <property type="match status" value="1"/>
</dbReference>
<dbReference type="EMBL" id="CP060122">
    <property type="protein sequence ID" value="QNG45562.1"/>
    <property type="molecule type" value="Genomic_DNA"/>
</dbReference>
<dbReference type="Proteomes" id="UP000515377">
    <property type="component" value="Chromosome"/>
</dbReference>
<accession>A0A9X7UDW6</accession>
<sequence length="265" mass="29415">MIKALVRKLISLLRGKVEQSPRIPEGMRVYAVGDVHGRQDLLEDLLCRLVEDNARRPPAQVLYIFLGDLIDRGPASAGVVNLVLDFATRHDCRFIRGNHEEVLLQLLDEEAGDGSTELARMFARIGGRQTALSYGVPEPLYNGWNFDVVGEMMRPFIAQAHIDFFLAMEEMIVLGDYIFVHAGIDPTLPIDAQDLRKTRWIRTAFTNAAGPFEKYVVHGHSITSGVDMHPHRCGIDTGAYRSGILSALGCEGAARWTIQASTPEC</sequence>
<proteinExistence type="predicted"/>
<dbReference type="GO" id="GO:0016791">
    <property type="term" value="F:phosphatase activity"/>
    <property type="evidence" value="ECO:0007669"/>
    <property type="project" value="TreeGrafter"/>
</dbReference>
<dbReference type="InterPro" id="IPR050126">
    <property type="entry name" value="Ap4A_hydrolase"/>
</dbReference>
<evidence type="ECO:0000313" key="2">
    <source>
        <dbReference type="EMBL" id="QNG45562.1"/>
    </source>
</evidence>
<reference evidence="2 3" key="1">
    <citation type="submission" date="2020-07" db="EMBL/GenBank/DDBJ databases">
        <title>Whole genome sequence of Sphingobium yanoikuyae A3.</title>
        <authorList>
            <person name="Han S.-S."/>
        </authorList>
    </citation>
    <scope>NUCLEOTIDE SEQUENCE [LARGE SCALE GENOMIC DNA]</scope>
    <source>
        <strain evidence="2 3">A3</strain>
    </source>
</reference>
<protein>
    <submittedName>
        <fullName evidence="2">Serine/threonine protein phosphatase</fullName>
    </submittedName>
</protein>